<dbReference type="RefSeq" id="WP_005535890.1">
    <property type="nucleotide sequence ID" value="NZ_BAABDY010000003.1"/>
</dbReference>
<gene>
    <name evidence="2" type="ORF">NC662_01935</name>
</gene>
<protein>
    <submittedName>
        <fullName evidence="2">Uncharacterized protein</fullName>
    </submittedName>
</protein>
<name>A0ABU2EX13_HALAR</name>
<proteinExistence type="predicted"/>
<evidence type="ECO:0000313" key="3">
    <source>
        <dbReference type="Proteomes" id="UP001248536"/>
    </source>
</evidence>
<keyword evidence="3" id="KW-1185">Reference proteome</keyword>
<reference evidence="2 3" key="1">
    <citation type="submission" date="2022-06" db="EMBL/GenBank/DDBJ databases">
        <title>Haloarcula sp. a new haloarchaeum isolate from saline soil.</title>
        <authorList>
            <person name="Strakova D."/>
            <person name="Galisteo C."/>
            <person name="Sanchez-Porro C."/>
            <person name="Ventosa A."/>
        </authorList>
    </citation>
    <scope>NUCLEOTIDE SEQUENCE [LARGE SCALE GENOMIC DNA]</scope>
    <source>
        <strain evidence="2 3">JCM 15760</strain>
    </source>
</reference>
<comment type="caution">
    <text evidence="2">The sequence shown here is derived from an EMBL/GenBank/DDBJ whole genome shotgun (WGS) entry which is preliminary data.</text>
</comment>
<evidence type="ECO:0000313" key="2">
    <source>
        <dbReference type="EMBL" id="MDS0252471.1"/>
    </source>
</evidence>
<sequence length="117" mass="11933">MTATLDFEPGPVAVGTLVGLSGLLFLLTPVVEPVAVGSLQVSTVALSAVVLTLGFALGTVVFARRGRRLFAIAHGVFAVAWALLVLGPLLGREALLLAGVVVLVAGAGFLVSQSRER</sequence>
<dbReference type="EMBL" id="JAMQCP010000001">
    <property type="protein sequence ID" value="MDS0252471.1"/>
    <property type="molecule type" value="Genomic_DNA"/>
</dbReference>
<feature type="transmembrane region" description="Helical" evidence="1">
    <location>
        <begin position="69"/>
        <end position="89"/>
    </location>
</feature>
<keyword evidence="1" id="KW-0812">Transmembrane</keyword>
<feature type="transmembrane region" description="Helical" evidence="1">
    <location>
        <begin position="95"/>
        <end position="112"/>
    </location>
</feature>
<organism evidence="2 3">
    <name type="scientific">Haloarcula argentinensis</name>
    <dbReference type="NCBI Taxonomy" id="43776"/>
    <lineage>
        <taxon>Archaea</taxon>
        <taxon>Methanobacteriati</taxon>
        <taxon>Methanobacteriota</taxon>
        <taxon>Stenosarchaea group</taxon>
        <taxon>Halobacteria</taxon>
        <taxon>Halobacteriales</taxon>
        <taxon>Haloarculaceae</taxon>
        <taxon>Haloarcula</taxon>
    </lineage>
</organism>
<dbReference type="Proteomes" id="UP001248536">
    <property type="component" value="Unassembled WGS sequence"/>
</dbReference>
<keyword evidence="1" id="KW-0472">Membrane</keyword>
<feature type="transmembrane region" description="Helical" evidence="1">
    <location>
        <begin position="43"/>
        <end position="62"/>
    </location>
</feature>
<feature type="transmembrane region" description="Helical" evidence="1">
    <location>
        <begin position="12"/>
        <end position="31"/>
    </location>
</feature>
<accession>A0ABU2EX13</accession>
<keyword evidence="1" id="KW-1133">Transmembrane helix</keyword>
<evidence type="ECO:0000256" key="1">
    <source>
        <dbReference type="SAM" id="Phobius"/>
    </source>
</evidence>